<evidence type="ECO:0000313" key="3">
    <source>
        <dbReference type="Proteomes" id="UP000027138"/>
    </source>
</evidence>
<dbReference type="AlphaFoldDB" id="A0A067JL37"/>
<name>A0A067JL37_JATCU</name>
<feature type="compositionally biased region" description="Acidic residues" evidence="1">
    <location>
        <begin position="137"/>
        <end position="149"/>
    </location>
</feature>
<dbReference type="EMBL" id="KK915088">
    <property type="protein sequence ID" value="KDP24696.1"/>
    <property type="molecule type" value="Genomic_DNA"/>
</dbReference>
<evidence type="ECO:0000256" key="1">
    <source>
        <dbReference type="SAM" id="MobiDB-lite"/>
    </source>
</evidence>
<keyword evidence="3" id="KW-1185">Reference proteome</keyword>
<proteinExistence type="predicted"/>
<gene>
    <name evidence="2" type="ORF">JCGZ_26504</name>
</gene>
<protein>
    <submittedName>
        <fullName evidence="2">Uncharacterized protein</fullName>
    </submittedName>
</protein>
<sequence>MVLKKSKSSKIAKVIEAMKKKAVAGISGNEAPSVVPDTQPIKVDAVVGVTHCKQPPLSPLVEPLRKRQREVRVPVPSPVPPRALDIRSDFLHNYFEHVDDVAIKDLINQCLFQAINANTELKVKEPEVDWGWINDVYPDEGDEDEEGEEDANRPIDDLSPPRVETKVFADIHPISSKGQGAAGDRSTD</sequence>
<evidence type="ECO:0000313" key="2">
    <source>
        <dbReference type="EMBL" id="KDP24696.1"/>
    </source>
</evidence>
<organism evidence="2 3">
    <name type="scientific">Jatropha curcas</name>
    <name type="common">Barbados nut</name>
    <dbReference type="NCBI Taxonomy" id="180498"/>
    <lineage>
        <taxon>Eukaryota</taxon>
        <taxon>Viridiplantae</taxon>
        <taxon>Streptophyta</taxon>
        <taxon>Embryophyta</taxon>
        <taxon>Tracheophyta</taxon>
        <taxon>Spermatophyta</taxon>
        <taxon>Magnoliopsida</taxon>
        <taxon>eudicotyledons</taxon>
        <taxon>Gunneridae</taxon>
        <taxon>Pentapetalae</taxon>
        <taxon>rosids</taxon>
        <taxon>fabids</taxon>
        <taxon>Malpighiales</taxon>
        <taxon>Euphorbiaceae</taxon>
        <taxon>Crotonoideae</taxon>
        <taxon>Jatropheae</taxon>
        <taxon>Jatropha</taxon>
    </lineage>
</organism>
<dbReference type="Proteomes" id="UP000027138">
    <property type="component" value="Unassembled WGS sequence"/>
</dbReference>
<feature type="region of interest" description="Disordered" evidence="1">
    <location>
        <begin position="135"/>
        <end position="188"/>
    </location>
</feature>
<reference evidence="2 3" key="1">
    <citation type="journal article" date="2014" name="PLoS ONE">
        <title>Global Analysis of Gene Expression Profiles in Physic Nut (Jatropha curcas L.) Seedlings Exposed to Salt Stress.</title>
        <authorList>
            <person name="Zhang L."/>
            <person name="Zhang C."/>
            <person name="Wu P."/>
            <person name="Chen Y."/>
            <person name="Li M."/>
            <person name="Jiang H."/>
            <person name="Wu G."/>
        </authorList>
    </citation>
    <scope>NUCLEOTIDE SEQUENCE [LARGE SCALE GENOMIC DNA]</scope>
    <source>
        <strain evidence="3">cv. GZQX0401</strain>
        <tissue evidence="2">Young leaves</tissue>
    </source>
</reference>
<accession>A0A067JL37</accession>